<comment type="caution">
    <text evidence="3">The sequence shown here is derived from an EMBL/GenBank/DDBJ whole genome shotgun (WGS) entry which is preliminary data.</text>
</comment>
<dbReference type="Proteomes" id="UP000678393">
    <property type="component" value="Unassembled WGS sequence"/>
</dbReference>
<keyword evidence="4" id="KW-1185">Reference proteome</keyword>
<organism evidence="3 4">
    <name type="scientific">Candidula unifasciata</name>
    <dbReference type="NCBI Taxonomy" id="100452"/>
    <lineage>
        <taxon>Eukaryota</taxon>
        <taxon>Metazoa</taxon>
        <taxon>Spiralia</taxon>
        <taxon>Lophotrochozoa</taxon>
        <taxon>Mollusca</taxon>
        <taxon>Gastropoda</taxon>
        <taxon>Heterobranchia</taxon>
        <taxon>Euthyneura</taxon>
        <taxon>Panpulmonata</taxon>
        <taxon>Eupulmonata</taxon>
        <taxon>Stylommatophora</taxon>
        <taxon>Helicina</taxon>
        <taxon>Helicoidea</taxon>
        <taxon>Geomitridae</taxon>
        <taxon>Candidula</taxon>
    </lineage>
</organism>
<dbReference type="InterPro" id="IPR046804">
    <property type="entry name" value="DNA-PKcs_N"/>
</dbReference>
<protein>
    <recommendedName>
        <fullName evidence="2">DNA-PKcs N-terminal domain-containing protein</fullName>
    </recommendedName>
</protein>
<reference evidence="3" key="1">
    <citation type="submission" date="2021-04" db="EMBL/GenBank/DDBJ databases">
        <authorList>
            <consortium name="Molecular Ecology Group"/>
        </authorList>
    </citation>
    <scope>NUCLEOTIDE SEQUENCE</scope>
</reference>
<proteinExistence type="predicted"/>
<evidence type="ECO:0000313" key="4">
    <source>
        <dbReference type="Proteomes" id="UP000678393"/>
    </source>
</evidence>
<feature type="non-terminal residue" evidence="3">
    <location>
        <position position="1"/>
    </location>
</feature>
<sequence length="95" mass="10929">MTMTNRLSFFKNCSKDQPLPSSLTDERMEVDEETVDDNDTEKNAAYQLIKKFSKEVLVRMKQYRDDLLASCLTLILSLPKEVIVDQMADIIPAIK</sequence>
<feature type="domain" description="DNA-PKcs N-terminal" evidence="2">
    <location>
        <begin position="1"/>
        <end position="95"/>
    </location>
</feature>
<evidence type="ECO:0000259" key="2">
    <source>
        <dbReference type="Pfam" id="PF20500"/>
    </source>
</evidence>
<feature type="region of interest" description="Disordered" evidence="1">
    <location>
        <begin position="18"/>
        <end position="37"/>
    </location>
</feature>
<dbReference type="Pfam" id="PF20500">
    <property type="entry name" value="DNA-PKcs_N"/>
    <property type="match status" value="1"/>
</dbReference>
<name>A0A8S3Z8P3_9EUPU</name>
<evidence type="ECO:0000256" key="1">
    <source>
        <dbReference type="SAM" id="MobiDB-lite"/>
    </source>
</evidence>
<accession>A0A8S3Z8P3</accession>
<feature type="compositionally biased region" description="Acidic residues" evidence="1">
    <location>
        <begin position="28"/>
        <end position="37"/>
    </location>
</feature>
<dbReference type="AlphaFoldDB" id="A0A8S3Z8P3"/>
<dbReference type="EMBL" id="CAJHNH020001515">
    <property type="protein sequence ID" value="CAG5123411.1"/>
    <property type="molecule type" value="Genomic_DNA"/>
</dbReference>
<evidence type="ECO:0000313" key="3">
    <source>
        <dbReference type="EMBL" id="CAG5123411.1"/>
    </source>
</evidence>
<gene>
    <name evidence="3" type="ORF">CUNI_LOCUS8969</name>
</gene>